<organism evidence="2 3">
    <name type="scientific">Periconia macrospinosa</name>
    <dbReference type="NCBI Taxonomy" id="97972"/>
    <lineage>
        <taxon>Eukaryota</taxon>
        <taxon>Fungi</taxon>
        <taxon>Dikarya</taxon>
        <taxon>Ascomycota</taxon>
        <taxon>Pezizomycotina</taxon>
        <taxon>Dothideomycetes</taxon>
        <taxon>Pleosporomycetidae</taxon>
        <taxon>Pleosporales</taxon>
        <taxon>Massarineae</taxon>
        <taxon>Periconiaceae</taxon>
        <taxon>Periconia</taxon>
    </lineage>
</organism>
<keyword evidence="1" id="KW-1133">Transmembrane helix</keyword>
<dbReference type="Proteomes" id="UP000244855">
    <property type="component" value="Unassembled WGS sequence"/>
</dbReference>
<reference evidence="2 3" key="1">
    <citation type="journal article" date="2018" name="Sci. Rep.">
        <title>Comparative genomics provides insights into the lifestyle and reveals functional heterogeneity of dark septate endophytic fungi.</title>
        <authorList>
            <person name="Knapp D.G."/>
            <person name="Nemeth J.B."/>
            <person name="Barry K."/>
            <person name="Hainaut M."/>
            <person name="Henrissat B."/>
            <person name="Johnson J."/>
            <person name="Kuo A."/>
            <person name="Lim J.H.P."/>
            <person name="Lipzen A."/>
            <person name="Nolan M."/>
            <person name="Ohm R.A."/>
            <person name="Tamas L."/>
            <person name="Grigoriev I.V."/>
            <person name="Spatafora J.W."/>
            <person name="Nagy L.G."/>
            <person name="Kovacs G.M."/>
        </authorList>
    </citation>
    <scope>NUCLEOTIDE SEQUENCE [LARGE SCALE GENOMIC DNA]</scope>
    <source>
        <strain evidence="2 3">DSE2036</strain>
    </source>
</reference>
<evidence type="ECO:0000313" key="3">
    <source>
        <dbReference type="Proteomes" id="UP000244855"/>
    </source>
</evidence>
<protein>
    <submittedName>
        <fullName evidence="2">Uncharacterized protein</fullName>
    </submittedName>
</protein>
<evidence type="ECO:0000256" key="1">
    <source>
        <dbReference type="SAM" id="Phobius"/>
    </source>
</evidence>
<keyword evidence="1" id="KW-0812">Transmembrane</keyword>
<dbReference type="AlphaFoldDB" id="A0A2V1EDU2"/>
<proteinExistence type="predicted"/>
<accession>A0A2V1EDU2</accession>
<name>A0A2V1EDU2_9PLEO</name>
<gene>
    <name evidence="2" type="ORF">DM02DRAFT_155883</name>
</gene>
<keyword evidence="3" id="KW-1185">Reference proteome</keyword>
<keyword evidence="1" id="KW-0472">Membrane</keyword>
<feature type="transmembrane region" description="Helical" evidence="1">
    <location>
        <begin position="29"/>
        <end position="50"/>
    </location>
</feature>
<evidence type="ECO:0000313" key="2">
    <source>
        <dbReference type="EMBL" id="PVI08199.1"/>
    </source>
</evidence>
<sequence>MFSFSFSFVCFSIFFSCLSFFQLSIQRGVFFFFFFFFSPFLSFPQIGNLFQREQQLFSLVNKFSNDNTHKRTIHIFLCTDFASNFSP</sequence>
<dbReference type="EMBL" id="KZ805301">
    <property type="protein sequence ID" value="PVI08199.1"/>
    <property type="molecule type" value="Genomic_DNA"/>
</dbReference>